<gene>
    <name evidence="2" type="ORF">WJX84_006102</name>
</gene>
<evidence type="ECO:0000313" key="3">
    <source>
        <dbReference type="Proteomes" id="UP001485043"/>
    </source>
</evidence>
<accession>A0AAW1SYF8</accession>
<keyword evidence="3" id="KW-1185">Reference proteome</keyword>
<sequence length="420" mass="43881">MQLPDASSTATDVKECAPGPNVLPGGGPAVETLDAADASAPLQHTFSGPAWPKLDRSGERSSRNNHAAANVGADARDFPRTSTSKRQNPFAAGLPQDSRSRSTITDGMPVSVCELQDRLQKGQTPPGLLGMGRGERGDGPGARKQSGAGKCRSRASDRQPSQHKWPMDLASSLVAGMMNSREWQRQALTPTTHVAGTSPRAVARSTLPGMKRGRNQQRRPLPATRHPRSASPRTVALGVVPGIPHGRSQQRRNLSPTTHARGASPSAAASSILPCIVQRCNHQKQHPPATTHSRGADPEAAAVIRQRPYQLQQGPGMPSSSTHGQSSLARVVEDTNAAAAALMAAVEHAPPADTGILLAQAALAGPGFSTQGGVSQPGDITHLGIRQPGVMHPGISQQGGVAQQQQQARLISSSIRLCGQ</sequence>
<feature type="compositionally biased region" description="Basic and acidic residues" evidence="1">
    <location>
        <begin position="53"/>
        <end position="62"/>
    </location>
</feature>
<comment type="caution">
    <text evidence="2">The sequence shown here is derived from an EMBL/GenBank/DDBJ whole genome shotgun (WGS) entry which is preliminary data.</text>
</comment>
<feature type="region of interest" description="Disordered" evidence="1">
    <location>
        <begin position="120"/>
        <end position="164"/>
    </location>
</feature>
<organism evidence="2 3">
    <name type="scientific">Apatococcus fuscideae</name>
    <dbReference type="NCBI Taxonomy" id="2026836"/>
    <lineage>
        <taxon>Eukaryota</taxon>
        <taxon>Viridiplantae</taxon>
        <taxon>Chlorophyta</taxon>
        <taxon>core chlorophytes</taxon>
        <taxon>Trebouxiophyceae</taxon>
        <taxon>Chlorellales</taxon>
        <taxon>Chlorellaceae</taxon>
        <taxon>Apatococcus</taxon>
    </lineage>
</organism>
<proteinExistence type="predicted"/>
<evidence type="ECO:0000256" key="1">
    <source>
        <dbReference type="SAM" id="MobiDB-lite"/>
    </source>
</evidence>
<dbReference type="AlphaFoldDB" id="A0AAW1SYF8"/>
<dbReference type="EMBL" id="JALJOV010000749">
    <property type="protein sequence ID" value="KAK9861496.1"/>
    <property type="molecule type" value="Genomic_DNA"/>
</dbReference>
<feature type="region of interest" description="Disordered" evidence="1">
    <location>
        <begin position="193"/>
        <end position="267"/>
    </location>
</feature>
<name>A0AAW1SYF8_9CHLO</name>
<feature type="region of interest" description="Disordered" evidence="1">
    <location>
        <begin position="1"/>
        <end position="105"/>
    </location>
</feature>
<feature type="compositionally biased region" description="Polar residues" evidence="1">
    <location>
        <begin position="1"/>
        <end position="11"/>
    </location>
</feature>
<dbReference type="Proteomes" id="UP001485043">
    <property type="component" value="Unassembled WGS sequence"/>
</dbReference>
<reference evidence="2 3" key="1">
    <citation type="journal article" date="2024" name="Nat. Commun.">
        <title>Phylogenomics reveals the evolutionary origins of lichenization in chlorophyte algae.</title>
        <authorList>
            <person name="Puginier C."/>
            <person name="Libourel C."/>
            <person name="Otte J."/>
            <person name="Skaloud P."/>
            <person name="Haon M."/>
            <person name="Grisel S."/>
            <person name="Petersen M."/>
            <person name="Berrin J.G."/>
            <person name="Delaux P.M."/>
            <person name="Dal Grande F."/>
            <person name="Keller J."/>
        </authorList>
    </citation>
    <scope>NUCLEOTIDE SEQUENCE [LARGE SCALE GENOMIC DNA]</scope>
    <source>
        <strain evidence="2 3">SAG 2523</strain>
    </source>
</reference>
<protein>
    <submittedName>
        <fullName evidence="2">Uncharacterized protein</fullName>
    </submittedName>
</protein>
<evidence type="ECO:0000313" key="2">
    <source>
        <dbReference type="EMBL" id="KAK9861496.1"/>
    </source>
</evidence>